<dbReference type="GO" id="GO:0005634">
    <property type="term" value="C:nucleus"/>
    <property type="evidence" value="ECO:0007669"/>
    <property type="project" value="UniProtKB-SubCell"/>
</dbReference>
<dbReference type="Gene3D" id="4.10.280.10">
    <property type="entry name" value="Helix-loop-helix DNA-binding domain"/>
    <property type="match status" value="1"/>
</dbReference>
<dbReference type="InterPro" id="IPR036638">
    <property type="entry name" value="HLH_DNA-bd_sf"/>
</dbReference>
<evidence type="ECO:0000256" key="2">
    <source>
        <dbReference type="ARBA" id="ARBA00022491"/>
    </source>
</evidence>
<feature type="region of interest" description="Disordered" evidence="6">
    <location>
        <begin position="96"/>
        <end position="133"/>
    </location>
</feature>
<evidence type="ECO:0000313" key="8">
    <source>
        <dbReference type="Ensembl" id="ENSHCOP00000023713.1"/>
    </source>
</evidence>
<keyword evidence="5" id="KW-0539">Nucleus</keyword>
<sequence>PLVERRRRERINRSLENLKTLLLTPQVNIPLEKAEILEHTVFFLQQHANKGHTKQVPHSYHHGFSSCLQRAAHFLRCEGEGVAIVDSSSSSFSSSSCPPGFPPALGGPSKSVVRNTMPQKRPSTAGSLWRPWT</sequence>
<keyword evidence="4" id="KW-0804">Transcription</keyword>
<reference evidence="8" key="2">
    <citation type="submission" date="2025-09" db="UniProtKB">
        <authorList>
            <consortium name="Ensembl"/>
        </authorList>
    </citation>
    <scope>IDENTIFICATION</scope>
</reference>
<evidence type="ECO:0000256" key="3">
    <source>
        <dbReference type="ARBA" id="ARBA00023015"/>
    </source>
</evidence>
<keyword evidence="3" id="KW-0805">Transcription regulation</keyword>
<dbReference type="SMART" id="SM00353">
    <property type="entry name" value="HLH"/>
    <property type="match status" value="1"/>
</dbReference>
<evidence type="ECO:0000313" key="9">
    <source>
        <dbReference type="Proteomes" id="UP000264820"/>
    </source>
</evidence>
<dbReference type="PANTHER" id="PTHR10985">
    <property type="entry name" value="BASIC HELIX-LOOP-HELIX TRANSCRIPTION FACTOR, HES-RELATED"/>
    <property type="match status" value="1"/>
</dbReference>
<dbReference type="GO" id="GO:0046983">
    <property type="term" value="F:protein dimerization activity"/>
    <property type="evidence" value="ECO:0007669"/>
    <property type="project" value="InterPro"/>
</dbReference>
<dbReference type="AlphaFoldDB" id="A0A3Q2ZC23"/>
<dbReference type="InterPro" id="IPR011598">
    <property type="entry name" value="bHLH_dom"/>
</dbReference>
<evidence type="ECO:0000256" key="1">
    <source>
        <dbReference type="ARBA" id="ARBA00004123"/>
    </source>
</evidence>
<evidence type="ECO:0000256" key="4">
    <source>
        <dbReference type="ARBA" id="ARBA00023163"/>
    </source>
</evidence>
<accession>A0A3Q2ZC23</accession>
<dbReference type="SUPFAM" id="SSF47459">
    <property type="entry name" value="HLH, helix-loop-helix DNA-binding domain"/>
    <property type="match status" value="1"/>
</dbReference>
<comment type="subcellular location">
    <subcellularLocation>
        <location evidence="1">Nucleus</location>
    </subcellularLocation>
</comment>
<evidence type="ECO:0000256" key="6">
    <source>
        <dbReference type="SAM" id="MobiDB-lite"/>
    </source>
</evidence>
<dbReference type="PROSITE" id="PS50888">
    <property type="entry name" value="BHLH"/>
    <property type="match status" value="1"/>
</dbReference>
<organism evidence="8 9">
    <name type="scientific">Hippocampus comes</name>
    <name type="common">Tiger tail seahorse</name>
    <dbReference type="NCBI Taxonomy" id="109280"/>
    <lineage>
        <taxon>Eukaryota</taxon>
        <taxon>Metazoa</taxon>
        <taxon>Chordata</taxon>
        <taxon>Craniata</taxon>
        <taxon>Vertebrata</taxon>
        <taxon>Euteleostomi</taxon>
        <taxon>Actinopterygii</taxon>
        <taxon>Neopterygii</taxon>
        <taxon>Teleostei</taxon>
        <taxon>Neoteleostei</taxon>
        <taxon>Acanthomorphata</taxon>
        <taxon>Syngnathiaria</taxon>
        <taxon>Syngnathiformes</taxon>
        <taxon>Syngnathoidei</taxon>
        <taxon>Syngnathidae</taxon>
        <taxon>Hippocampus</taxon>
    </lineage>
</organism>
<protein>
    <recommendedName>
        <fullName evidence="7">BHLH domain-containing protein</fullName>
    </recommendedName>
</protein>
<name>A0A3Q2ZC23_HIPCM</name>
<dbReference type="OMA" id="HFLRCEG"/>
<dbReference type="Ensembl" id="ENSHCOT00000025998.1">
    <property type="protein sequence ID" value="ENSHCOP00000023713.1"/>
    <property type="gene ID" value="ENSHCOG00000012485.1"/>
</dbReference>
<feature type="domain" description="BHLH" evidence="7">
    <location>
        <begin position="1"/>
        <end position="47"/>
    </location>
</feature>
<reference evidence="8" key="1">
    <citation type="submission" date="2025-08" db="UniProtKB">
        <authorList>
            <consortium name="Ensembl"/>
        </authorList>
    </citation>
    <scope>IDENTIFICATION</scope>
</reference>
<keyword evidence="2" id="KW-0678">Repressor</keyword>
<proteinExistence type="predicted"/>
<evidence type="ECO:0000256" key="5">
    <source>
        <dbReference type="ARBA" id="ARBA00023242"/>
    </source>
</evidence>
<dbReference type="GeneTree" id="ENSGT00700000104815"/>
<dbReference type="Proteomes" id="UP000264820">
    <property type="component" value="Unplaced"/>
</dbReference>
<dbReference type="InterPro" id="IPR050370">
    <property type="entry name" value="HES_HEY"/>
</dbReference>
<feature type="compositionally biased region" description="Polar residues" evidence="6">
    <location>
        <begin position="112"/>
        <end position="126"/>
    </location>
</feature>
<dbReference type="Pfam" id="PF00010">
    <property type="entry name" value="HLH"/>
    <property type="match status" value="1"/>
</dbReference>
<evidence type="ECO:0000259" key="7">
    <source>
        <dbReference type="PROSITE" id="PS50888"/>
    </source>
</evidence>
<keyword evidence="9" id="KW-1185">Reference proteome</keyword>